<sequence length="891" mass="97188">MPILLTRYGIAPEKAFMARPGKPPVTRPAPKAASSVGDPTPAIALGKSTEAHYTVRSLRGGYVYVYYEVGKSWEAYAVDQEGRLAQVPVESYMPPEARPFHQGCVQNMQKVASASLITIRDPKTAGKVWFGFSDAWWTPAVRKDNESEGVRRLHMRCVDVQRWYNDGQPAKAPPHASAVANVDAVVADYAMSDEDSRRLFFWSPFPALKQRSLQLPRATILKAESQRLLKDKGLIVVLDDPVAILQEISAYIDKRWSSFVSQNDAEDPVHPDQTWHRKSALSSSLETLKLHVEREAEASVYGEARQARRNVEWIDGGDGKRVYNTGLLVPEYRKAAQPILDKKVTQAQLEKARVQRWGAYEKLFDRTQREAFETRYEKASRMHDAAYTTPLAIAHAAWLRSAKLRAVLDHHFDMGDINSGAAFAGMTLSCIRGTGGLGACMNVYSDWFDESIEKSPIWRALNLNHRSLLQAVDEVSSGSGEPFGNPDDWINLFVVYSAAASKIRELGAAIGALGVKRNAVMSSDVLPALLQELGVLPTNILRTGGKSGTALRATLGMRSGHSIRVVEVAATRRDLYKTILEVILKSQAGRGISLGHLQYSLADQLRTFEIEGVPLDEKVRFWSLVFDEDAQTSLANGRVTPAQRGDALGKTVKVIGAEKFAEGTVGKVVESAAHPGVLAGVGLTLAMVGLTQAASADASMKHLGRRATLKIAALYSAGAGSLLDLVRVGARALAGRRVPMLSPWLGTRLGQKGFLIWEGLGGVAGGVGTIMLGVIDVGNAVEARSRDQTGMYALYVTNAVSEIIVGGYTVAAGINFIFSDINLIFRLGSVFSEFNPVIFGLTVVILVTSVIIEIEKDPPTMDWVRQCLWGKENNYKNAAEEIGNFNKALNG</sequence>
<keyword evidence="1" id="KW-1133">Transmembrane helix</keyword>
<feature type="transmembrane region" description="Helical" evidence="1">
    <location>
        <begin position="792"/>
        <end position="817"/>
    </location>
</feature>
<evidence type="ECO:0000259" key="2">
    <source>
        <dbReference type="Pfam" id="PF20249"/>
    </source>
</evidence>
<evidence type="ECO:0000313" key="4">
    <source>
        <dbReference type="Proteomes" id="UP000061665"/>
    </source>
</evidence>
<protein>
    <recommendedName>
        <fullName evidence="2">Toxin VasX N-terminal region domain-containing protein</fullName>
    </recommendedName>
</protein>
<gene>
    <name evidence="3" type="ORF">WJ53_32380</name>
</gene>
<dbReference type="InterPro" id="IPR048126">
    <property type="entry name" value="Toxin_VasX"/>
</dbReference>
<feature type="transmembrane region" description="Helical" evidence="1">
    <location>
        <begin position="712"/>
        <end position="734"/>
    </location>
</feature>
<dbReference type="NCBIfam" id="NF041559">
    <property type="entry name" value="BTH_I2691_fam"/>
    <property type="match status" value="1"/>
</dbReference>
<feature type="transmembrane region" description="Helical" evidence="1">
    <location>
        <begin position="754"/>
        <end position="780"/>
    </location>
</feature>
<proteinExistence type="predicted"/>
<dbReference type="Proteomes" id="UP000061665">
    <property type="component" value="Unassembled WGS sequence"/>
</dbReference>
<organism evidence="3 4">
    <name type="scientific">Burkholderia ubonensis</name>
    <dbReference type="NCBI Taxonomy" id="101571"/>
    <lineage>
        <taxon>Bacteria</taxon>
        <taxon>Pseudomonadati</taxon>
        <taxon>Pseudomonadota</taxon>
        <taxon>Betaproteobacteria</taxon>
        <taxon>Burkholderiales</taxon>
        <taxon>Burkholderiaceae</taxon>
        <taxon>Burkholderia</taxon>
        <taxon>Burkholderia cepacia complex</taxon>
    </lineage>
</organism>
<reference evidence="3 4" key="1">
    <citation type="submission" date="2015-11" db="EMBL/GenBank/DDBJ databases">
        <title>Expanding the genomic diversity of Burkholderia species for the development of highly accurate diagnostics.</title>
        <authorList>
            <person name="Sahl J."/>
            <person name="Keim P."/>
            <person name="Wagner D."/>
        </authorList>
    </citation>
    <scope>NUCLEOTIDE SEQUENCE [LARGE SCALE GENOMIC DNA]</scope>
    <source>
        <strain evidence="3 4">MSMB2058</strain>
    </source>
</reference>
<evidence type="ECO:0000256" key="1">
    <source>
        <dbReference type="SAM" id="Phobius"/>
    </source>
</evidence>
<feature type="domain" description="Toxin VasX N-terminal region" evidence="2">
    <location>
        <begin position="2"/>
        <end position="163"/>
    </location>
</feature>
<comment type="caution">
    <text evidence="3">The sequence shown here is derived from an EMBL/GenBank/DDBJ whole genome shotgun (WGS) entry which is preliminary data.</text>
</comment>
<dbReference type="AlphaFoldDB" id="A0AB73G3I4"/>
<dbReference type="Pfam" id="PF20249">
    <property type="entry name" value="VasX_N"/>
    <property type="match status" value="1"/>
</dbReference>
<keyword evidence="1" id="KW-0812">Transmembrane</keyword>
<dbReference type="EMBL" id="LOZE01000040">
    <property type="protein sequence ID" value="KVM35590.1"/>
    <property type="molecule type" value="Genomic_DNA"/>
</dbReference>
<name>A0AB73G3I4_9BURK</name>
<accession>A0AB73G3I4</accession>
<evidence type="ECO:0000313" key="3">
    <source>
        <dbReference type="EMBL" id="KVM35590.1"/>
    </source>
</evidence>
<feature type="transmembrane region" description="Helical" evidence="1">
    <location>
        <begin position="837"/>
        <end position="854"/>
    </location>
</feature>
<dbReference type="InterPro" id="IPR046864">
    <property type="entry name" value="VasX_N"/>
</dbReference>
<keyword evidence="1" id="KW-0472">Membrane</keyword>
<dbReference type="CDD" id="cd20707">
    <property type="entry name" value="MIX_III"/>
    <property type="match status" value="1"/>
</dbReference>